<dbReference type="GO" id="GO:0003955">
    <property type="term" value="F:NAD(P)H dehydrogenase (quinone) activity"/>
    <property type="evidence" value="ECO:0007669"/>
    <property type="project" value="TreeGrafter"/>
</dbReference>
<protein>
    <submittedName>
        <fullName evidence="8">NADH dehydrogenase Ndh</fullName>
        <ecNumber evidence="8">1.6.99.-</ecNumber>
        <ecNumber evidence="8">1.6.99.3</ecNumber>
    </submittedName>
</protein>
<reference evidence="8 9" key="1">
    <citation type="submission" date="2018-06" db="EMBL/GenBank/DDBJ databases">
        <authorList>
            <consortium name="Pathogen Informatics"/>
            <person name="Doyle S."/>
        </authorList>
    </citation>
    <scope>NUCLEOTIDE SEQUENCE [LARGE SCALE GENOMIC DNA]</scope>
    <source>
        <strain evidence="8 9">NCTC13102</strain>
    </source>
</reference>
<evidence type="ECO:0000259" key="6">
    <source>
        <dbReference type="Pfam" id="PF07992"/>
    </source>
</evidence>
<gene>
    <name evidence="8" type="primary">ndh_4</name>
    <name evidence="7" type="synonym">ndh_3</name>
    <name evidence="7" type="ORF">NCTC13102_00016</name>
    <name evidence="8" type="ORF">NCTC13102_01222</name>
</gene>
<dbReference type="Proteomes" id="UP000250166">
    <property type="component" value="Unassembled WGS sequence"/>
</dbReference>
<dbReference type="Pfam" id="PF07992">
    <property type="entry name" value="Pyr_redox_2"/>
    <property type="match status" value="1"/>
</dbReference>
<comment type="cofactor">
    <cofactor evidence="1">
        <name>FAD</name>
        <dbReference type="ChEBI" id="CHEBI:57692"/>
    </cofactor>
</comment>
<keyword evidence="4" id="KW-0274">FAD</keyword>
<dbReference type="PRINTS" id="PR00368">
    <property type="entry name" value="FADPNR"/>
</dbReference>
<dbReference type="InterPro" id="IPR051169">
    <property type="entry name" value="NADH-Q_oxidoreductase"/>
</dbReference>
<evidence type="ECO:0000256" key="3">
    <source>
        <dbReference type="ARBA" id="ARBA00022630"/>
    </source>
</evidence>
<evidence type="ECO:0000313" key="9">
    <source>
        <dbReference type="Proteomes" id="UP000250166"/>
    </source>
</evidence>
<dbReference type="EMBL" id="UAWL01000002">
    <property type="protein sequence ID" value="SQB97287.1"/>
    <property type="molecule type" value="Genomic_DNA"/>
</dbReference>
<dbReference type="Gene3D" id="3.50.50.100">
    <property type="match status" value="1"/>
</dbReference>
<evidence type="ECO:0000256" key="4">
    <source>
        <dbReference type="ARBA" id="ARBA00022827"/>
    </source>
</evidence>
<evidence type="ECO:0000256" key="1">
    <source>
        <dbReference type="ARBA" id="ARBA00001974"/>
    </source>
</evidence>
<proteinExistence type="inferred from homology"/>
<evidence type="ECO:0000256" key="5">
    <source>
        <dbReference type="ARBA" id="ARBA00023002"/>
    </source>
</evidence>
<dbReference type="PANTHER" id="PTHR42913">
    <property type="entry name" value="APOPTOSIS-INDUCING FACTOR 1"/>
    <property type="match status" value="1"/>
</dbReference>
<dbReference type="RefSeq" id="WP_112058137.1">
    <property type="nucleotide sequence ID" value="NZ_UAWL01000002.1"/>
</dbReference>
<keyword evidence="3" id="KW-0285">Flavoprotein</keyword>
<feature type="domain" description="FAD/NAD(P)-binding" evidence="6">
    <location>
        <begin position="24"/>
        <end position="335"/>
    </location>
</feature>
<sequence>MSQINIRNQVNQHTQHSHALKIPRILILGGGYGGLKTALTLQRSLPENKAQITMISKHDYHYQTTLLHKVAIGTLSARKARIYYRKILDSSKVAFIKDKVLEIHPDKKKVICRRSGFEYDYLVIGLGFKPETFGIKGVDKYAYKLSSLNAAQKLAKNIENKFKDYIINQDPNDLHVIVCGTGFTSIEFAAELATQLDDLCQICGINRAIPKVTCIGRSDHILPIFDDKLSKAAKHKLQKLGVELITNAEVIECQNNGVVICKKNSQTQEFINGNTILWGAGVRGNDIVEKSPLANKRGRIPVDPQLRSFEYPEIFVVGDCAFATSKDVIHAPTAQLSAQMGDYVGRYLANLVLGKANKKDFHFVHRGTICSIGHTDGVGVVYSKRLKGEMAAFMKNTIENRWLFSIGGLSMVFRKGQFRYRTSS</sequence>
<dbReference type="EC" id="1.6.99.3" evidence="8"/>
<dbReference type="SUPFAM" id="SSF51905">
    <property type="entry name" value="FAD/NAD(P)-binding domain"/>
    <property type="match status" value="2"/>
</dbReference>
<dbReference type="EC" id="1.6.99.-" evidence="8"/>
<name>A0A2X3BRK4_9HELI</name>
<dbReference type="PANTHER" id="PTHR42913:SF3">
    <property type="entry name" value="64 KDA MITOCHONDRIAL NADH DEHYDROGENASE (EUROFUNG)"/>
    <property type="match status" value="1"/>
</dbReference>
<evidence type="ECO:0000313" key="8">
    <source>
        <dbReference type="EMBL" id="SQB98755.1"/>
    </source>
</evidence>
<comment type="similarity">
    <text evidence="2">Belongs to the NADH dehydrogenase family.</text>
</comment>
<evidence type="ECO:0000313" key="7">
    <source>
        <dbReference type="EMBL" id="SQB97287.1"/>
    </source>
</evidence>
<accession>A0A2X3BRK4</accession>
<keyword evidence="5 8" id="KW-0560">Oxidoreductase</keyword>
<dbReference type="InterPro" id="IPR023753">
    <property type="entry name" value="FAD/NAD-binding_dom"/>
</dbReference>
<dbReference type="InterPro" id="IPR036188">
    <property type="entry name" value="FAD/NAD-bd_sf"/>
</dbReference>
<organism evidence="8 9">
    <name type="scientific">Helicobacter fennelliae</name>
    <dbReference type="NCBI Taxonomy" id="215"/>
    <lineage>
        <taxon>Bacteria</taxon>
        <taxon>Pseudomonadati</taxon>
        <taxon>Campylobacterota</taxon>
        <taxon>Epsilonproteobacteria</taxon>
        <taxon>Campylobacterales</taxon>
        <taxon>Helicobacteraceae</taxon>
        <taxon>Helicobacter</taxon>
    </lineage>
</organism>
<dbReference type="GO" id="GO:0019646">
    <property type="term" value="P:aerobic electron transport chain"/>
    <property type="evidence" value="ECO:0007669"/>
    <property type="project" value="TreeGrafter"/>
</dbReference>
<dbReference type="EMBL" id="UAWL01000006">
    <property type="protein sequence ID" value="SQB98755.1"/>
    <property type="molecule type" value="Genomic_DNA"/>
</dbReference>
<dbReference type="AlphaFoldDB" id="A0A2X3BRK4"/>
<evidence type="ECO:0000256" key="2">
    <source>
        <dbReference type="ARBA" id="ARBA00005272"/>
    </source>
</evidence>